<dbReference type="GO" id="GO:0016747">
    <property type="term" value="F:acyltransferase activity, transferring groups other than amino-acyl groups"/>
    <property type="evidence" value="ECO:0007669"/>
    <property type="project" value="InterPro"/>
</dbReference>
<dbReference type="EMBL" id="CP017147">
    <property type="protein sequence ID" value="AOO80879.1"/>
    <property type="molecule type" value="Genomic_DNA"/>
</dbReference>
<evidence type="ECO:0000313" key="3">
    <source>
        <dbReference type="Proteomes" id="UP000094969"/>
    </source>
</evidence>
<evidence type="ECO:0000313" key="2">
    <source>
        <dbReference type="EMBL" id="AOO80879.1"/>
    </source>
</evidence>
<dbReference type="PANTHER" id="PTHR47237:SF1">
    <property type="entry name" value="SLL0310 PROTEIN"/>
    <property type="match status" value="1"/>
</dbReference>
<dbReference type="RefSeq" id="WP_069690097.1">
    <property type="nucleotide sequence ID" value="NZ_CP017147.1"/>
</dbReference>
<reference evidence="2 3" key="1">
    <citation type="journal article" date="2015" name="Antonie Van Leeuwenhoek">
        <title>Bosea vaviloviae sp. nov., a new species of slow-growing rhizobia isolated from nodules of the relict species Vavilovia formosa (Stev.) Fed.</title>
        <authorList>
            <person name="Safronova V.I."/>
            <person name="Kuznetsova I.G."/>
            <person name="Sazanova A.L."/>
            <person name="Kimeklis A.K."/>
            <person name="Belimov A.A."/>
            <person name="Andronov E.E."/>
            <person name="Pinaev A.G."/>
            <person name="Chizhevskaya E.P."/>
            <person name="Pukhaev A.R."/>
            <person name="Popov K.P."/>
            <person name="Willems A."/>
            <person name="Tikhonovich I.A."/>
        </authorList>
    </citation>
    <scope>NUCLEOTIDE SEQUENCE [LARGE SCALE GENOMIC DNA]</scope>
    <source>
        <strain evidence="2 3">Vaf18</strain>
    </source>
</reference>
<gene>
    <name evidence="2" type="ORF">BHK69_10775</name>
</gene>
<dbReference type="Pfam" id="PF18014">
    <property type="entry name" value="Acetyltransf_18"/>
    <property type="match status" value="1"/>
</dbReference>
<sequence>MSERLIRTLALAEVKQLIGWAATEGWNPGLDDAAAFQASDPEGFIGAFVDGEMVAAIAAVAYGASYGFIGLYISREDRRGLGHGKAVWDVGMARLAGRTIGLDGVDEQFENYRRKGFAPAHRTIRFGGVLAGAPVERRELSIVTPELLPQVMAFDRRSFPAPREAFLARWLAPPHLACVATSQGAVTGYGVMRKCRAGWKIGGLSALDDATAAAQVSHLAASVEGEVFIDVPAARRQFIDLLTDAGLRPGFETTRMYRGEPIPLAPEVFGVTTLELG</sequence>
<evidence type="ECO:0000259" key="1">
    <source>
        <dbReference type="PROSITE" id="PS51186"/>
    </source>
</evidence>
<protein>
    <submittedName>
        <fullName evidence="2">GNAT family N-acetyltransferase</fullName>
    </submittedName>
</protein>
<keyword evidence="3" id="KW-1185">Reference proteome</keyword>
<dbReference type="AlphaFoldDB" id="A0A1D7U0I2"/>
<proteinExistence type="predicted"/>
<name>A0A1D7U0I2_9HYPH</name>
<dbReference type="OrthoDB" id="20916at2"/>
<dbReference type="InterPro" id="IPR052729">
    <property type="entry name" value="Acyl/Acetyltrans_Enzymes"/>
</dbReference>
<dbReference type="SUPFAM" id="SSF55729">
    <property type="entry name" value="Acyl-CoA N-acyltransferases (Nat)"/>
    <property type="match status" value="1"/>
</dbReference>
<accession>A0A1D7U0I2</accession>
<dbReference type="Gene3D" id="3.40.630.30">
    <property type="match status" value="1"/>
</dbReference>
<keyword evidence="2" id="KW-0808">Transferase</keyword>
<dbReference type="InterPro" id="IPR016181">
    <property type="entry name" value="Acyl_CoA_acyltransferase"/>
</dbReference>
<dbReference type="Pfam" id="PF00583">
    <property type="entry name" value="Acetyltransf_1"/>
    <property type="match status" value="1"/>
</dbReference>
<dbReference type="PANTHER" id="PTHR47237">
    <property type="entry name" value="SLL0310 PROTEIN"/>
    <property type="match status" value="1"/>
</dbReference>
<feature type="domain" description="N-acetyltransferase" evidence="1">
    <location>
        <begin position="4"/>
        <end position="136"/>
    </location>
</feature>
<dbReference type="InterPro" id="IPR000182">
    <property type="entry name" value="GNAT_dom"/>
</dbReference>
<dbReference type="InterPro" id="IPR041496">
    <property type="entry name" value="YitH/HolE_GNAT"/>
</dbReference>
<organism evidence="2 3">
    <name type="scientific">Bosea vaviloviae</name>
    <dbReference type="NCBI Taxonomy" id="1526658"/>
    <lineage>
        <taxon>Bacteria</taxon>
        <taxon>Pseudomonadati</taxon>
        <taxon>Pseudomonadota</taxon>
        <taxon>Alphaproteobacteria</taxon>
        <taxon>Hyphomicrobiales</taxon>
        <taxon>Boseaceae</taxon>
        <taxon>Bosea</taxon>
    </lineage>
</organism>
<dbReference type="PROSITE" id="PS51186">
    <property type="entry name" value="GNAT"/>
    <property type="match status" value="1"/>
</dbReference>
<dbReference type="Gene3D" id="3.40.630.90">
    <property type="match status" value="1"/>
</dbReference>
<dbReference type="Proteomes" id="UP000094969">
    <property type="component" value="Chromosome"/>
</dbReference>
<dbReference type="KEGG" id="bvv:BHK69_10775"/>